<name>A0ACA8ZC08_9BACL</name>
<accession>A0ACA8ZC08</accession>
<protein>
    <submittedName>
        <fullName evidence="1">Uncharacterized protein</fullName>
    </submittedName>
</protein>
<sequence length="352" mass="40761">MIRQANFQTISWFWDLHKRQLLDLDPPYQRRSVWNQEYKDYFIDTVLNGFPAPAIFLYQEITPEGLSRYSVVDGKQRLSTLFEFANNEFIVSEKATVAQFRGKYFKDLDPEVKTKFWSYQFSVEYLPSSDEKIINNIFDRINRNVAKLSPQELRHARFDGVFISEAESLTEWMAGVLPPNFPSIAQRSRKQMKDVELVAQLLLLIEEGPKSYSQDDLDKAFSDRDQSWDLKEETIDAFKNTIRFLAELLQVNTGDPNLARSRIKNQTDFYSLFGAVHELLQSQQMPELGDVAQRLQTFLQVVEESAKREQYNLAKAYHEAARSASNDAGPRRARIDIIKDVIAGKFSLKSTA</sequence>
<keyword evidence="2" id="KW-1185">Reference proteome</keyword>
<proteinExistence type="predicted"/>
<organism evidence="1 2">
    <name type="scientific">Kyrpidia spormannii</name>
    <dbReference type="NCBI Taxonomy" id="2055160"/>
    <lineage>
        <taxon>Bacteria</taxon>
        <taxon>Bacillati</taxon>
        <taxon>Bacillota</taxon>
        <taxon>Bacilli</taxon>
        <taxon>Bacillales</taxon>
        <taxon>Alicyclobacillaceae</taxon>
        <taxon>Kyrpidia</taxon>
    </lineage>
</organism>
<evidence type="ECO:0000313" key="2">
    <source>
        <dbReference type="Proteomes" id="UP000501793"/>
    </source>
</evidence>
<gene>
    <name evidence="1" type="ORF">FAVT5_3009</name>
</gene>
<reference evidence="1" key="1">
    <citation type="submission" date="2020-04" db="EMBL/GenBank/DDBJ databases">
        <authorList>
            <person name="Hogendoorn C."/>
        </authorList>
    </citation>
    <scope>NUCLEOTIDE SEQUENCE</scope>
    <source>
        <strain evidence="1">FAVT5</strain>
    </source>
</reference>
<dbReference type="EMBL" id="LR792684">
    <property type="protein sequence ID" value="CAB3394692.1"/>
    <property type="molecule type" value="Genomic_DNA"/>
</dbReference>
<evidence type="ECO:0000313" key="1">
    <source>
        <dbReference type="EMBL" id="CAB3394692.1"/>
    </source>
</evidence>
<dbReference type="Proteomes" id="UP000501793">
    <property type="component" value="Chromosome"/>
</dbReference>